<accession>A0ACB8LGI7</accession>
<proteinExistence type="predicted"/>
<dbReference type="EMBL" id="CM039173">
    <property type="protein sequence ID" value="KAH9772608.1"/>
    <property type="molecule type" value="Genomic_DNA"/>
</dbReference>
<sequence length="171" mass="18931">MEFSQSDFDRLLLSEHNRKTAEANYAKDPLDADNLTRWGEALLELSQFESVSDSKKIINEAISKFEEALAKGDFDKASECFQRAVDEEPTNELYQKSLEVSTKAPELHMELHKHGINQQTLGGGSSASSAQSSKKKSSDLKYDIFGWAILAVGIVAWVGMANSRIPPPPAR</sequence>
<evidence type="ECO:0000313" key="1">
    <source>
        <dbReference type="EMBL" id="KAH9772608.1"/>
    </source>
</evidence>
<comment type="caution">
    <text evidence="1">The sequence shown here is derived from an EMBL/GenBank/DDBJ whole genome shotgun (WGS) entry which is preliminary data.</text>
</comment>
<keyword evidence="2" id="KW-1185">Reference proteome</keyword>
<organism evidence="1 2">
    <name type="scientific">Citrus sinensis</name>
    <name type="common">Sweet orange</name>
    <name type="synonym">Citrus aurantium var. sinensis</name>
    <dbReference type="NCBI Taxonomy" id="2711"/>
    <lineage>
        <taxon>Eukaryota</taxon>
        <taxon>Viridiplantae</taxon>
        <taxon>Streptophyta</taxon>
        <taxon>Embryophyta</taxon>
        <taxon>Tracheophyta</taxon>
        <taxon>Spermatophyta</taxon>
        <taxon>Magnoliopsida</taxon>
        <taxon>eudicotyledons</taxon>
        <taxon>Gunneridae</taxon>
        <taxon>Pentapetalae</taxon>
        <taxon>rosids</taxon>
        <taxon>malvids</taxon>
        <taxon>Sapindales</taxon>
        <taxon>Rutaceae</taxon>
        <taxon>Aurantioideae</taxon>
        <taxon>Citrus</taxon>
    </lineage>
</organism>
<keyword evidence="1" id="KW-0675">Receptor</keyword>
<name>A0ACB8LGI7_CITSI</name>
<gene>
    <name evidence="1" type="ORF">KPL71_013083</name>
</gene>
<evidence type="ECO:0000313" key="2">
    <source>
        <dbReference type="Proteomes" id="UP000829398"/>
    </source>
</evidence>
<protein>
    <submittedName>
        <fullName evidence="1">Mitochondrial import receptor subunit TOM20-2</fullName>
    </submittedName>
</protein>
<dbReference type="Proteomes" id="UP000829398">
    <property type="component" value="Chromosome 4"/>
</dbReference>
<reference evidence="2" key="1">
    <citation type="journal article" date="2023" name="Hortic. Res.">
        <title>A chromosome-level phased genome enabling allele-level studies in sweet orange: a case study on citrus Huanglongbing tolerance.</title>
        <authorList>
            <person name="Wu B."/>
            <person name="Yu Q."/>
            <person name="Deng Z."/>
            <person name="Duan Y."/>
            <person name="Luo F."/>
            <person name="Gmitter F. Jr."/>
        </authorList>
    </citation>
    <scope>NUCLEOTIDE SEQUENCE [LARGE SCALE GENOMIC DNA]</scope>
    <source>
        <strain evidence="2">cv. Valencia</strain>
    </source>
</reference>